<evidence type="ECO:0000313" key="3">
    <source>
        <dbReference type="Proteomes" id="UP001201812"/>
    </source>
</evidence>
<keyword evidence="3" id="KW-1185">Reference proteome</keyword>
<feature type="region of interest" description="Disordered" evidence="1">
    <location>
        <begin position="13"/>
        <end position="47"/>
    </location>
</feature>
<reference evidence="2" key="1">
    <citation type="submission" date="2022-01" db="EMBL/GenBank/DDBJ databases">
        <title>Genome Sequence Resource for Two Populations of Ditylenchus destructor, the Migratory Endoparasitic Phytonematode.</title>
        <authorList>
            <person name="Zhang H."/>
            <person name="Lin R."/>
            <person name="Xie B."/>
        </authorList>
    </citation>
    <scope>NUCLEOTIDE SEQUENCE</scope>
    <source>
        <strain evidence="2">BazhouSP</strain>
    </source>
</reference>
<feature type="compositionally biased region" description="Polar residues" evidence="1">
    <location>
        <begin position="110"/>
        <end position="120"/>
    </location>
</feature>
<protein>
    <submittedName>
        <fullName evidence="2">Uncharacterized protein</fullName>
    </submittedName>
</protein>
<organism evidence="2 3">
    <name type="scientific">Ditylenchus destructor</name>
    <dbReference type="NCBI Taxonomy" id="166010"/>
    <lineage>
        <taxon>Eukaryota</taxon>
        <taxon>Metazoa</taxon>
        <taxon>Ecdysozoa</taxon>
        <taxon>Nematoda</taxon>
        <taxon>Chromadorea</taxon>
        <taxon>Rhabditida</taxon>
        <taxon>Tylenchina</taxon>
        <taxon>Tylenchomorpha</taxon>
        <taxon>Sphaerularioidea</taxon>
        <taxon>Anguinidae</taxon>
        <taxon>Anguininae</taxon>
        <taxon>Ditylenchus</taxon>
    </lineage>
</organism>
<proteinExistence type="predicted"/>
<dbReference type="AlphaFoldDB" id="A0AAD4NII2"/>
<comment type="caution">
    <text evidence="2">The sequence shown here is derived from an EMBL/GenBank/DDBJ whole genome shotgun (WGS) entry which is preliminary data.</text>
</comment>
<dbReference type="EMBL" id="JAKKPZ010000001">
    <property type="protein sequence ID" value="KAI1729420.1"/>
    <property type="molecule type" value="Genomic_DNA"/>
</dbReference>
<sequence>MCLPKLFRGSVRNSDVSNAQHKHSTPFLSDVNVNDTDNHHSSTSISARSSVKTCISRKYKNDPEIPRPHFMLDTKVSLARDQEAKKTNSMLQDMWTTAENDHLANDEQEVTTAPGNGNAE</sequence>
<evidence type="ECO:0000313" key="2">
    <source>
        <dbReference type="EMBL" id="KAI1729420.1"/>
    </source>
</evidence>
<feature type="region of interest" description="Disordered" evidence="1">
    <location>
        <begin position="100"/>
        <end position="120"/>
    </location>
</feature>
<evidence type="ECO:0000256" key="1">
    <source>
        <dbReference type="SAM" id="MobiDB-lite"/>
    </source>
</evidence>
<accession>A0AAD4NII2</accession>
<gene>
    <name evidence="2" type="ORF">DdX_01661</name>
</gene>
<dbReference type="Proteomes" id="UP001201812">
    <property type="component" value="Unassembled WGS sequence"/>
</dbReference>
<name>A0AAD4NII2_9BILA</name>